<keyword evidence="3" id="KW-1134">Transmembrane beta strand</keyword>
<dbReference type="Pfam" id="PF02321">
    <property type="entry name" value="OEP"/>
    <property type="match status" value="2"/>
</dbReference>
<dbReference type="SUPFAM" id="SSF56954">
    <property type="entry name" value="Outer membrane efflux proteins (OEP)"/>
    <property type="match status" value="1"/>
</dbReference>
<evidence type="ECO:0000256" key="5">
    <source>
        <dbReference type="SAM" id="MobiDB-lite"/>
    </source>
</evidence>
<proteinExistence type="inferred from homology"/>
<evidence type="ECO:0000256" key="2">
    <source>
        <dbReference type="ARBA" id="ARBA00007613"/>
    </source>
</evidence>
<feature type="coiled-coil region" evidence="4">
    <location>
        <begin position="216"/>
        <end position="243"/>
    </location>
</feature>
<evidence type="ECO:0000313" key="7">
    <source>
        <dbReference type="Proteomes" id="UP000092377"/>
    </source>
</evidence>
<evidence type="ECO:0000256" key="3">
    <source>
        <dbReference type="RuleBase" id="RU362097"/>
    </source>
</evidence>
<dbReference type="GO" id="GO:0009279">
    <property type="term" value="C:cell outer membrane"/>
    <property type="evidence" value="ECO:0007669"/>
    <property type="project" value="UniProtKB-SubCell"/>
</dbReference>
<sequence length="458" mass="51694">MTPVKKTALYISVLLTSGCGSLLNSKFESPPVTYPEHWQQQTEEIRNAAIFDWREFADPQLDQWLQQVSAANSDVALAVLRLYRAQLEAEQTGLNRYPSLSTSASTDISRNKSLSGTSELTKTESAKATLAVSYEVDLWGKLARQRDVAGWMQQVSEEDLRAARLMLTRRAAENYWRIALINQKITVSEQSLTYIRETLRLTQSRHRAGSIAGLDVINAQQSVLNQENSLQALRQQYQSVLNEQSVLLNAPPGKILINPQHLPDSPLPVVSPDVPVSVLSRRPDIRSAELNLRAALARVDIKRAEYYPSFSLTGSLGGSSTRLSEFLSNPLAIINAVLDLPLTDWQQRELEISLAHNSYDQQVVQFRQSLYKAMASVDDALSQRQLLIAQETRLRELLYLAQKSERLNEMRYRHGSVAITDWLTAQDTRRRAQLMLDENRYDQLSNLMVLWLETGGAV</sequence>
<comment type="subcellular location">
    <subcellularLocation>
        <location evidence="1 3">Cell outer membrane</location>
        <topology evidence="1 3">Lipid-anchor</topology>
    </subcellularLocation>
</comment>
<evidence type="ECO:0000256" key="4">
    <source>
        <dbReference type="SAM" id="Coils"/>
    </source>
</evidence>
<dbReference type="GO" id="GO:0015562">
    <property type="term" value="F:efflux transmembrane transporter activity"/>
    <property type="evidence" value="ECO:0007669"/>
    <property type="project" value="InterPro"/>
</dbReference>
<comment type="caution">
    <text evidence="6">The sequence shown here is derived from an EMBL/GenBank/DDBJ whole genome shotgun (WGS) entry which is preliminary data.</text>
</comment>
<feature type="region of interest" description="Disordered" evidence="5">
    <location>
        <begin position="100"/>
        <end position="119"/>
    </location>
</feature>
<dbReference type="PROSITE" id="PS51257">
    <property type="entry name" value="PROKAR_LIPOPROTEIN"/>
    <property type="match status" value="1"/>
</dbReference>
<keyword evidence="4" id="KW-0175">Coiled coil</keyword>
<dbReference type="Gene3D" id="1.20.1600.10">
    <property type="entry name" value="Outer membrane efflux proteins (OEP)"/>
    <property type="match status" value="1"/>
</dbReference>
<protein>
    <submittedName>
        <fullName evidence="6">RND transporter</fullName>
    </submittedName>
</protein>
<keyword evidence="3" id="KW-0449">Lipoprotein</keyword>
<name>A0A1B8H5B1_9GAMM</name>
<reference evidence="7" key="1">
    <citation type="submission" date="2016-06" db="EMBL/GenBank/DDBJ databases">
        <authorList>
            <person name="Butler K."/>
        </authorList>
    </citation>
    <scope>NUCLEOTIDE SEQUENCE [LARGE SCALE GENOMIC DNA]</scope>
    <source>
        <strain evidence="7">GCSL-Mp20</strain>
    </source>
</reference>
<keyword evidence="7" id="KW-1185">Reference proteome</keyword>
<dbReference type="PANTHER" id="PTHR30203">
    <property type="entry name" value="OUTER MEMBRANE CATION EFFLUX PROTEIN"/>
    <property type="match status" value="1"/>
</dbReference>
<dbReference type="NCBIfam" id="TIGR01845">
    <property type="entry name" value="outer_NodT"/>
    <property type="match status" value="1"/>
</dbReference>
<accession>A0A1B8H5B1</accession>
<evidence type="ECO:0000256" key="1">
    <source>
        <dbReference type="ARBA" id="ARBA00004459"/>
    </source>
</evidence>
<dbReference type="Proteomes" id="UP000092377">
    <property type="component" value="Unassembled WGS sequence"/>
</dbReference>
<keyword evidence="3" id="KW-0812">Transmembrane</keyword>
<keyword evidence="3" id="KW-0564">Palmitate</keyword>
<dbReference type="InterPro" id="IPR010131">
    <property type="entry name" value="MdtP/NodT-like"/>
</dbReference>
<dbReference type="RefSeq" id="WP_067405359.1">
    <property type="nucleotide sequence ID" value="NZ_LZEY01000056.1"/>
</dbReference>
<organism evidence="6 7">
    <name type="scientific">Morganella psychrotolerans</name>
    <dbReference type="NCBI Taxonomy" id="368603"/>
    <lineage>
        <taxon>Bacteria</taxon>
        <taxon>Pseudomonadati</taxon>
        <taxon>Pseudomonadota</taxon>
        <taxon>Gammaproteobacteria</taxon>
        <taxon>Enterobacterales</taxon>
        <taxon>Morganellaceae</taxon>
        <taxon>Morganella</taxon>
    </lineage>
</organism>
<dbReference type="InterPro" id="IPR003423">
    <property type="entry name" value="OMP_efflux"/>
</dbReference>
<keyword evidence="3" id="KW-0472">Membrane</keyword>
<evidence type="ECO:0000313" key="6">
    <source>
        <dbReference type="EMBL" id="OBU04259.1"/>
    </source>
</evidence>
<dbReference type="Gene3D" id="2.20.200.10">
    <property type="entry name" value="Outer membrane efflux proteins (OEP)"/>
    <property type="match status" value="1"/>
</dbReference>
<dbReference type="AlphaFoldDB" id="A0A1B8H5B1"/>
<dbReference type="EMBL" id="LZEY01000056">
    <property type="protein sequence ID" value="OBU04259.1"/>
    <property type="molecule type" value="Genomic_DNA"/>
</dbReference>
<comment type="similarity">
    <text evidence="2 3">Belongs to the outer membrane factor (OMF) (TC 1.B.17) family.</text>
</comment>
<gene>
    <name evidence="6" type="ORF">AYY18_09995</name>
</gene>
<dbReference type="OrthoDB" id="9770517at2"/>
<dbReference type="PANTHER" id="PTHR30203:SF32">
    <property type="entry name" value="CATION EFFLUX SYSTEM PROTEIN CUSC"/>
    <property type="match status" value="1"/>
</dbReference>